<reference evidence="3 4" key="1">
    <citation type="submission" date="2016-02" db="EMBL/GenBank/DDBJ databases">
        <authorList>
            <person name="Wen L."/>
            <person name="He K."/>
            <person name="Yang H."/>
        </authorList>
    </citation>
    <scope>NUCLEOTIDE SEQUENCE [LARGE SCALE GENOMIC DNA]</scope>
    <source>
        <strain evidence="3 4">CD11_3</strain>
    </source>
</reference>
<keyword evidence="3" id="KW-0540">Nuclease</keyword>
<dbReference type="AlphaFoldDB" id="A0A177KD91"/>
<dbReference type="OrthoDB" id="5126451at2"/>
<dbReference type="GO" id="GO:0004519">
    <property type="term" value="F:endonuclease activity"/>
    <property type="evidence" value="ECO:0007669"/>
    <property type="project" value="UniProtKB-KW"/>
</dbReference>
<dbReference type="RefSeq" id="WP_064001321.1">
    <property type="nucleotide sequence ID" value="NZ_LSTV01000001.1"/>
</dbReference>
<dbReference type="InterPro" id="IPR046253">
    <property type="entry name" value="DUF6286"/>
</dbReference>
<keyword evidence="1" id="KW-1133">Transmembrane helix</keyword>
<keyword evidence="1" id="KW-0812">Transmembrane</keyword>
<keyword evidence="1" id="KW-0472">Membrane</keyword>
<evidence type="ECO:0000259" key="2">
    <source>
        <dbReference type="Pfam" id="PF19803"/>
    </source>
</evidence>
<dbReference type="Proteomes" id="UP000076998">
    <property type="component" value="Unassembled WGS sequence"/>
</dbReference>
<dbReference type="PROSITE" id="PS51257">
    <property type="entry name" value="PROKAR_LIPOPROTEIN"/>
    <property type="match status" value="1"/>
</dbReference>
<gene>
    <name evidence="3" type="ORF">AYL44_00505</name>
</gene>
<organism evidence="3 4">
    <name type="scientific">Microbacterium oleivorans</name>
    <dbReference type="NCBI Taxonomy" id="273677"/>
    <lineage>
        <taxon>Bacteria</taxon>
        <taxon>Bacillati</taxon>
        <taxon>Actinomycetota</taxon>
        <taxon>Actinomycetes</taxon>
        <taxon>Micrococcales</taxon>
        <taxon>Microbacteriaceae</taxon>
        <taxon>Microbacterium</taxon>
    </lineage>
</organism>
<sequence>MTTPVLRRVVRRETHSPRSVAFALVVLLAVLACLYVAVELILALAALPPLLVRPMAALAWVAALPTDVPVAAAVAGGLGVAALGVWLLVLALAPGRLSKHEVDAGGRAAVIDNGVLASSLAQRVSDETGLARDRVTVGVAHRSIDVTVRPGAGIPIDRGQVETVTAAEVAALKLARPVRTRVRIERTDEEEKSA</sequence>
<protein>
    <submittedName>
        <fullName evidence="3">DNA/RNA endonuclease G</fullName>
    </submittedName>
</protein>
<dbReference type="Pfam" id="PF19803">
    <property type="entry name" value="DUF6286"/>
    <property type="match status" value="1"/>
</dbReference>
<feature type="domain" description="DUF6286" evidence="2">
    <location>
        <begin position="82"/>
        <end position="184"/>
    </location>
</feature>
<keyword evidence="3" id="KW-0378">Hydrolase</keyword>
<comment type="caution">
    <text evidence="3">The sequence shown here is derived from an EMBL/GenBank/DDBJ whole genome shotgun (WGS) entry which is preliminary data.</text>
</comment>
<keyword evidence="3" id="KW-0255">Endonuclease</keyword>
<dbReference type="EMBL" id="LSTV01000001">
    <property type="protein sequence ID" value="OAH50805.1"/>
    <property type="molecule type" value="Genomic_DNA"/>
</dbReference>
<feature type="transmembrane region" description="Helical" evidence="1">
    <location>
        <begin position="68"/>
        <end position="93"/>
    </location>
</feature>
<proteinExistence type="predicted"/>
<accession>A0A177KD91</accession>
<feature type="transmembrane region" description="Helical" evidence="1">
    <location>
        <begin position="21"/>
        <end position="48"/>
    </location>
</feature>
<name>A0A177KD91_9MICO</name>
<evidence type="ECO:0000313" key="3">
    <source>
        <dbReference type="EMBL" id="OAH50805.1"/>
    </source>
</evidence>
<evidence type="ECO:0000313" key="4">
    <source>
        <dbReference type="Proteomes" id="UP000076998"/>
    </source>
</evidence>
<evidence type="ECO:0000256" key="1">
    <source>
        <dbReference type="SAM" id="Phobius"/>
    </source>
</evidence>